<dbReference type="PANTHER" id="PTHR21363:SF0">
    <property type="entry name" value="PREPHENATE DEHYDROGENASE [NADP(+)]"/>
    <property type="match status" value="1"/>
</dbReference>
<evidence type="ECO:0000256" key="2">
    <source>
        <dbReference type="SAM" id="MobiDB-lite"/>
    </source>
</evidence>
<dbReference type="OrthoDB" id="9802008at2"/>
<proteinExistence type="predicted"/>
<dbReference type="InterPro" id="IPR036291">
    <property type="entry name" value="NAD(P)-bd_dom_sf"/>
</dbReference>
<comment type="caution">
    <text evidence="4">The sequence shown here is derived from an EMBL/GenBank/DDBJ whole genome shotgun (WGS) entry which is preliminary data.</text>
</comment>
<dbReference type="PANTHER" id="PTHR21363">
    <property type="entry name" value="PREPHENATE DEHYDROGENASE"/>
    <property type="match status" value="1"/>
</dbReference>
<feature type="domain" description="Prephenate/arogenate dehydrogenase" evidence="3">
    <location>
        <begin position="9"/>
        <end position="290"/>
    </location>
</feature>
<organism evidence="4 5">
    <name type="scientific">Thalassoglobus neptunius</name>
    <dbReference type="NCBI Taxonomy" id="1938619"/>
    <lineage>
        <taxon>Bacteria</taxon>
        <taxon>Pseudomonadati</taxon>
        <taxon>Planctomycetota</taxon>
        <taxon>Planctomycetia</taxon>
        <taxon>Planctomycetales</taxon>
        <taxon>Planctomycetaceae</taxon>
        <taxon>Thalassoglobus</taxon>
    </lineage>
</organism>
<dbReference type="Pfam" id="PF02153">
    <property type="entry name" value="PDH_N"/>
    <property type="match status" value="1"/>
</dbReference>
<dbReference type="Pfam" id="PF20463">
    <property type="entry name" value="PDH_C"/>
    <property type="match status" value="1"/>
</dbReference>
<protein>
    <submittedName>
        <fullName evidence="4">T-protein</fullName>
    </submittedName>
</protein>
<dbReference type="Proteomes" id="UP000317243">
    <property type="component" value="Unassembled WGS sequence"/>
</dbReference>
<dbReference type="FunFam" id="3.40.50.720:FF:000208">
    <property type="entry name" value="Prephenate dehydrogenase"/>
    <property type="match status" value="1"/>
</dbReference>
<dbReference type="GO" id="GO:0008977">
    <property type="term" value="F:prephenate dehydrogenase (NAD+) activity"/>
    <property type="evidence" value="ECO:0007669"/>
    <property type="project" value="InterPro"/>
</dbReference>
<dbReference type="AlphaFoldDB" id="A0A5C5X8E9"/>
<evidence type="ECO:0000256" key="1">
    <source>
        <dbReference type="ARBA" id="ARBA00023002"/>
    </source>
</evidence>
<accession>A0A5C5X8E9</accession>
<dbReference type="Gene3D" id="3.40.50.720">
    <property type="entry name" value="NAD(P)-binding Rossmann-like Domain"/>
    <property type="match status" value="1"/>
</dbReference>
<sequence length="304" mass="32773">MNVPEIPFPRIAIVGVGLIGGSIALASRARNLCRSIIGVGRNPDRLNEAVARQVIDSAVLSIDSLEDVDLVIVCTPVDRIVENVAAILKATPRETLITDAGSVKSGICEQVLELDGGKERFIGSHPLAGSHQSGFEHATADLFVNRKCVVTPVGETSPELTETLTQFWKSLGMLVHTATPRDHDRILAMVSHLPHLVASALAGIVPESALVFGATGFRDTTRVAAGDADLWTAIFNDNSDQICAATSDMIQRLSEFRAALENDDRHAIQSLLQAGRENRNEFERLQQNSLKDTKQKSSPKKGPS</sequence>
<dbReference type="InterPro" id="IPR046825">
    <property type="entry name" value="PDH_C"/>
</dbReference>
<dbReference type="InterPro" id="IPR046826">
    <property type="entry name" value="PDH_N"/>
</dbReference>
<keyword evidence="1" id="KW-0560">Oxidoreductase</keyword>
<keyword evidence="5" id="KW-1185">Reference proteome</keyword>
<dbReference type="PROSITE" id="PS51176">
    <property type="entry name" value="PDH_ADH"/>
    <property type="match status" value="1"/>
</dbReference>
<gene>
    <name evidence="4" type="primary">tyrA</name>
    <name evidence="4" type="ORF">KOR42_17990</name>
</gene>
<dbReference type="InterPro" id="IPR008927">
    <property type="entry name" value="6-PGluconate_DH-like_C_sf"/>
</dbReference>
<dbReference type="EMBL" id="SIHI01000001">
    <property type="protein sequence ID" value="TWT58425.1"/>
    <property type="molecule type" value="Genomic_DNA"/>
</dbReference>
<dbReference type="InterPro" id="IPR003099">
    <property type="entry name" value="Prephen_DH"/>
</dbReference>
<name>A0A5C5X8E9_9PLAN</name>
<dbReference type="GO" id="GO:0070403">
    <property type="term" value="F:NAD+ binding"/>
    <property type="evidence" value="ECO:0007669"/>
    <property type="project" value="InterPro"/>
</dbReference>
<dbReference type="SUPFAM" id="SSF51735">
    <property type="entry name" value="NAD(P)-binding Rossmann-fold domains"/>
    <property type="match status" value="1"/>
</dbReference>
<dbReference type="GO" id="GO:0006571">
    <property type="term" value="P:tyrosine biosynthetic process"/>
    <property type="evidence" value="ECO:0007669"/>
    <property type="project" value="InterPro"/>
</dbReference>
<dbReference type="Gene3D" id="1.10.3660.10">
    <property type="entry name" value="6-phosphogluconate dehydrogenase C-terminal like domain"/>
    <property type="match status" value="1"/>
</dbReference>
<evidence type="ECO:0000259" key="3">
    <source>
        <dbReference type="PROSITE" id="PS51176"/>
    </source>
</evidence>
<reference evidence="4 5" key="1">
    <citation type="submission" date="2019-02" db="EMBL/GenBank/DDBJ databases">
        <title>Deep-cultivation of Planctomycetes and their phenomic and genomic characterization uncovers novel biology.</title>
        <authorList>
            <person name="Wiegand S."/>
            <person name="Jogler M."/>
            <person name="Boedeker C."/>
            <person name="Pinto D."/>
            <person name="Vollmers J."/>
            <person name="Rivas-Marin E."/>
            <person name="Kohn T."/>
            <person name="Peeters S.H."/>
            <person name="Heuer A."/>
            <person name="Rast P."/>
            <person name="Oberbeckmann S."/>
            <person name="Bunk B."/>
            <person name="Jeske O."/>
            <person name="Meyerdierks A."/>
            <person name="Storesund J.E."/>
            <person name="Kallscheuer N."/>
            <person name="Luecker S."/>
            <person name="Lage O.M."/>
            <person name="Pohl T."/>
            <person name="Merkel B.J."/>
            <person name="Hornburger P."/>
            <person name="Mueller R.-W."/>
            <person name="Bruemmer F."/>
            <person name="Labrenz M."/>
            <person name="Spormann A.M."/>
            <person name="Op Den Camp H."/>
            <person name="Overmann J."/>
            <person name="Amann R."/>
            <person name="Jetten M.S.M."/>
            <person name="Mascher T."/>
            <person name="Medema M.H."/>
            <person name="Devos D.P."/>
            <person name="Kaster A.-K."/>
            <person name="Ovreas L."/>
            <person name="Rohde M."/>
            <person name="Galperin M.Y."/>
            <person name="Jogler C."/>
        </authorList>
    </citation>
    <scope>NUCLEOTIDE SEQUENCE [LARGE SCALE GENOMIC DNA]</scope>
    <source>
        <strain evidence="4 5">KOR42</strain>
    </source>
</reference>
<dbReference type="GO" id="GO:0004665">
    <property type="term" value="F:prephenate dehydrogenase (NADP+) activity"/>
    <property type="evidence" value="ECO:0007669"/>
    <property type="project" value="InterPro"/>
</dbReference>
<evidence type="ECO:0000313" key="4">
    <source>
        <dbReference type="EMBL" id="TWT58425.1"/>
    </source>
</evidence>
<dbReference type="SUPFAM" id="SSF48179">
    <property type="entry name" value="6-phosphogluconate dehydrogenase C-terminal domain-like"/>
    <property type="match status" value="1"/>
</dbReference>
<feature type="region of interest" description="Disordered" evidence="2">
    <location>
        <begin position="285"/>
        <end position="304"/>
    </location>
</feature>
<dbReference type="InterPro" id="IPR050812">
    <property type="entry name" value="Preph/Arog_dehydrog"/>
</dbReference>
<evidence type="ECO:0000313" key="5">
    <source>
        <dbReference type="Proteomes" id="UP000317243"/>
    </source>
</evidence>